<dbReference type="FunFam" id="3.40.50.300:FF:003287">
    <property type="entry name" value="U5 small nuclear ribonucleoprotein 200 kDa helicase"/>
    <property type="match status" value="1"/>
</dbReference>
<dbReference type="SUPFAM" id="SSF158702">
    <property type="entry name" value="Sec63 N-terminal domain-like"/>
    <property type="match status" value="2"/>
</dbReference>
<proteinExistence type="predicted"/>
<feature type="domain" description="Helicase C-terminal" evidence="7">
    <location>
        <begin position="585"/>
        <end position="802"/>
    </location>
</feature>
<keyword evidence="1" id="KW-0677">Repeat</keyword>
<dbReference type="GO" id="GO:0016787">
    <property type="term" value="F:hydrolase activity"/>
    <property type="evidence" value="ECO:0007669"/>
    <property type="project" value="UniProtKB-KW"/>
</dbReference>
<keyword evidence="3" id="KW-0378">Hydrolase</keyword>
<dbReference type="SUPFAM" id="SSF81296">
    <property type="entry name" value="E set domains"/>
    <property type="match status" value="1"/>
</dbReference>
<dbReference type="VEuPathDB" id="FungiDB:HGUI_02262"/>
<dbReference type="PANTHER" id="PTHR47961">
    <property type="entry name" value="DNA POLYMERASE THETA, PUTATIVE (AFU_ORTHOLOGUE AFUA_1G05260)-RELATED"/>
    <property type="match status" value="1"/>
</dbReference>
<dbReference type="GO" id="GO:0005524">
    <property type="term" value="F:ATP binding"/>
    <property type="evidence" value="ECO:0007669"/>
    <property type="project" value="UniProtKB-KW"/>
</dbReference>
<evidence type="ECO:0000313" key="8">
    <source>
        <dbReference type="EMBL" id="SGZ40062.1"/>
    </source>
</evidence>
<keyword evidence="4" id="KW-0347">Helicase</keyword>
<dbReference type="PIRSF" id="PIRSF039073">
    <property type="entry name" value="BRR2"/>
    <property type="match status" value="1"/>
</dbReference>
<dbReference type="SMART" id="SM00973">
    <property type="entry name" value="Sec63"/>
    <property type="match status" value="1"/>
</dbReference>
<evidence type="ECO:0000259" key="6">
    <source>
        <dbReference type="PROSITE" id="PS51192"/>
    </source>
</evidence>
<organism evidence="8 9">
    <name type="scientific">Hanseniaspora guilliermondii</name>
    <dbReference type="NCBI Taxonomy" id="56406"/>
    <lineage>
        <taxon>Eukaryota</taxon>
        <taxon>Fungi</taxon>
        <taxon>Dikarya</taxon>
        <taxon>Ascomycota</taxon>
        <taxon>Saccharomycotina</taxon>
        <taxon>Saccharomycetes</taxon>
        <taxon>Saccharomycodales</taxon>
        <taxon>Saccharomycodaceae</taxon>
        <taxon>Hanseniaspora</taxon>
    </lineage>
</organism>
<dbReference type="EMBL" id="FQNF01000038">
    <property type="protein sequence ID" value="SGZ40062.1"/>
    <property type="molecule type" value="Genomic_DNA"/>
</dbReference>
<dbReference type="GO" id="GO:0004386">
    <property type="term" value="F:helicase activity"/>
    <property type="evidence" value="ECO:0007669"/>
    <property type="project" value="UniProtKB-KW"/>
</dbReference>
<dbReference type="InterPro" id="IPR036390">
    <property type="entry name" value="WH_DNA-bd_sf"/>
</dbReference>
<dbReference type="InterPro" id="IPR004179">
    <property type="entry name" value="Sec63-dom"/>
</dbReference>
<keyword evidence="2" id="KW-0547">Nucleotide-binding</keyword>
<dbReference type="Gene3D" id="1.10.3380.10">
    <property type="entry name" value="Sec63 N-terminal domain-like domain"/>
    <property type="match status" value="1"/>
</dbReference>
<dbReference type="SUPFAM" id="SSF52540">
    <property type="entry name" value="P-loop containing nucleoside triphosphate hydrolases"/>
    <property type="match status" value="2"/>
</dbReference>
<dbReference type="InterPro" id="IPR001650">
    <property type="entry name" value="Helicase_C-like"/>
</dbReference>
<dbReference type="InterPro" id="IPR036388">
    <property type="entry name" value="WH-like_DNA-bd_sf"/>
</dbReference>
<sequence length="2023" mass="235316">MSDNNLLYHPSDEYNTQIYELLLHYLVTNDHIFNTVDNNSTQVVLDKIINIILSDKIIDKLKYLDQELNIQFDPSNKKNFDVYNRLYQICNNISDYRKKVNLPSNRYDLEGGNVDVFDDEIEDKFISVIKIDDEDKDIQEDDDDEVADPNIYHLPETIDEINEHNVYNYLVSLFNMENESQEKNQKLVDKIINVILTNNDTDDLSKNLHSFINISKLRLIPNLMNHKDIIYYGLRYHRSFNDEEKLNIIEEIKEESFLQILPKHYKLSKRKLSDEDTTHIMNLKKQKKSQKLLNINKFKLPKDDSDLIKRQEIVLPENSYKVKKNGYTELHIPAPEKLDSKFRLISISDLPEWSQKVFPSNETSSLNRIQSEVFPAVFHTNQNVLVCAPTGAGKTNIAMLSALQTISKHISNEKKGIIDSNNNSFKIVYIAPLRALVQEQVLEFQRRLKVLGIRVVELTGDSETSRRELENAHMIISTPEKWDIISRKFHNQKIIQKVELMILDEVHLLHEERGPIIEAISMRMMKNNTRIVALSATLPNYQDVADFLKVNKTGLFFFTPNYRPCPLKQEFISVNSLTSVKELININKACYDKVKENLQNKHQVIVFVHSRKDTLKTAQYFLQQIKNDEEFKSFVDLEDPAIQNILNKEAKENCDDPQLANMIKNGIALHHAGLSRNDRSQSEDLFADGVIRLLISTKTISWGVNLPAHTVIIKGTDIYSPALNKLVKLSIQDMLQMLGRAGRPRYDTFGEGIIITNKEGVDHYLSLLMGQQNIESRFMDRLIDLVNAEICAGSIIDKDSLTTWLKSSYWYVRMMKNRKLYKTDGLNIDVFLNSLADTIIDSLMNYKMVDLTNDDIFKSTELASIASDFYISCSAVYDYYNDLNKDMTLIEIFSLFSKSSEFENMIVRPEEKYEMRILLNKLPIPVKESLDDIGCKPNVLLQSYISRLPMDGLSLNSDMIFIKQNSVRLIQALFQISKLKHLSRVTNMLLNVYMYTEKRVWITETPLRQMNLSPEILKLIERSNIDWDLILEKDNEDVLDSFYEMASNLKQYENVLDEALLKFPRLNDIKVSVQTITKTFYRINVLFTPDIKWDHKLHGNHIKFLMFLTDYNGDEIFHEESINVKKYHVQNEISLSFDIELLYPNLPPNLFVVFKAERWLHCEYKVPVMFMNKIKQIESSLPQPTLVDNESINKKKKYFSKEIEKLNVPEFNNIIKNDVNFIEGSNRKSTNEFENEALQIILKTNENLFYCTTMIESKVMLAKMAFLKAYERGVSRIVYVNDDNFILNEICNWLENHYPHNNELKINKLGDDLDNKFLFNRSHIVLSSFKNFELISREWKHLNTMKEIGYFIVDNVETVFDANDLDRGYLFEELISRLSLLQTQFDEINTRFICFSDPLTNYYEVGEWIGVERDNCFCYNNEAFINEMHVNVKLLKYEQSSIVDFITDRAIINLLTNEAFSLKSKKKAPVIYTLSRNESLTIAESILSKCVDLRTNIDFEKIGGVSDELLSMFTDTEIAKYFMHGIFIFYESMDADDHMILKKFARACKMYLTDGFYIFKTNIAMIVKTRKIIESDNSLTSHGIRPHLVTKILSCCDRDSDLTFITDEYSKIQKLLSSAQYSVESSLPYHFAETLINEIRSGVITKKSDVLEWLPYTFLNTRLHKNPSYYGVNDNSVFKLSKFVTTLLNQSLSELESMGMLEYEEEEFKLDCVSNGVYKYGLVLDDLQLLKENFFSIKSDIHLLQLVSSLPSLEKDLSICYENSFQQAERHIGNIKALKQYRDRMPPLSFKVFGLLYCLLYDVDISILPLTLQLDAKAVYKNLLTLSFKIFKFLVVLIEHDKKQKIQFKVLKAVSKLIKGLHLEIGTFKQKSTESDSLKQIPYIDEAKIKLLESEGVTSVESIIRNNLHQRVNDEQDEDIDDFFAKFPLATIKDINLNTEDHIVIELSNIVSTTEEDGINYTGDYYCVFYTEEEEDIYHVEPINQDEAILKVNKSLLPSNQTILVELINDSFITERQLKKIYT</sequence>
<evidence type="ECO:0000256" key="3">
    <source>
        <dbReference type="ARBA" id="ARBA00022801"/>
    </source>
</evidence>
<dbReference type="PROSITE" id="PS51192">
    <property type="entry name" value="HELICASE_ATP_BIND_1"/>
    <property type="match status" value="1"/>
</dbReference>
<dbReference type="OrthoDB" id="3971303at2759"/>
<dbReference type="SMART" id="SM00487">
    <property type="entry name" value="DEXDc"/>
    <property type="match status" value="1"/>
</dbReference>
<dbReference type="CDD" id="cd18795">
    <property type="entry name" value="SF2_C_Ski2"/>
    <property type="match status" value="1"/>
</dbReference>
<dbReference type="SUPFAM" id="SSF46785">
    <property type="entry name" value="Winged helix' DNA-binding domain"/>
    <property type="match status" value="1"/>
</dbReference>
<dbReference type="SMART" id="SM00490">
    <property type="entry name" value="HELICc"/>
    <property type="match status" value="1"/>
</dbReference>
<protein>
    <submittedName>
        <fullName evidence="8">Uncharacterized protein</fullName>
    </submittedName>
</protein>
<name>A0A1L0FKE8_9ASCO</name>
<dbReference type="Pfam" id="PF00271">
    <property type="entry name" value="Helicase_C"/>
    <property type="match status" value="1"/>
</dbReference>
<dbReference type="Gene3D" id="3.40.50.300">
    <property type="entry name" value="P-loop containing nucleotide triphosphate hydrolases"/>
    <property type="match status" value="3"/>
</dbReference>
<dbReference type="GO" id="GO:0003676">
    <property type="term" value="F:nucleic acid binding"/>
    <property type="evidence" value="ECO:0007669"/>
    <property type="project" value="InterPro"/>
</dbReference>
<dbReference type="PANTHER" id="PTHR47961:SF4">
    <property type="entry name" value="ACTIVATING SIGNAL COINTEGRATOR 1 COMPLEX SUBUNIT 3"/>
    <property type="match status" value="1"/>
</dbReference>
<evidence type="ECO:0000256" key="5">
    <source>
        <dbReference type="ARBA" id="ARBA00022840"/>
    </source>
</evidence>
<dbReference type="InterPro" id="IPR014001">
    <property type="entry name" value="Helicase_ATP-bd"/>
</dbReference>
<dbReference type="PROSITE" id="PS51194">
    <property type="entry name" value="HELICASE_CTER"/>
    <property type="match status" value="1"/>
</dbReference>
<evidence type="ECO:0000256" key="2">
    <source>
        <dbReference type="ARBA" id="ARBA00022741"/>
    </source>
</evidence>
<dbReference type="InterPro" id="IPR027417">
    <property type="entry name" value="P-loop_NTPase"/>
</dbReference>
<dbReference type="InterPro" id="IPR041094">
    <property type="entry name" value="Brr2_helicase_PWI"/>
</dbReference>
<gene>
    <name evidence="8" type="ORF">HGUI_02262</name>
</gene>
<dbReference type="Gene3D" id="1.10.10.10">
    <property type="entry name" value="Winged helix-like DNA-binding domain superfamily/Winged helix DNA-binding domain"/>
    <property type="match status" value="2"/>
</dbReference>
<dbReference type="InterPro" id="IPR011545">
    <property type="entry name" value="DEAD/DEAH_box_helicase_dom"/>
</dbReference>
<keyword evidence="9" id="KW-1185">Reference proteome</keyword>
<dbReference type="Proteomes" id="UP000183365">
    <property type="component" value="Unassembled WGS sequence"/>
</dbReference>
<dbReference type="InterPro" id="IPR014756">
    <property type="entry name" value="Ig_E-set"/>
</dbReference>
<dbReference type="InterPro" id="IPR050474">
    <property type="entry name" value="Hel308_SKI2-like"/>
</dbReference>
<evidence type="ECO:0000256" key="4">
    <source>
        <dbReference type="ARBA" id="ARBA00022806"/>
    </source>
</evidence>
<dbReference type="Gene3D" id="2.60.40.150">
    <property type="entry name" value="C2 domain"/>
    <property type="match status" value="1"/>
</dbReference>
<feature type="domain" description="Helicase ATP-binding" evidence="6">
    <location>
        <begin position="375"/>
        <end position="556"/>
    </location>
</feature>
<dbReference type="GO" id="GO:0006397">
    <property type="term" value="P:mRNA processing"/>
    <property type="evidence" value="ECO:0007669"/>
    <property type="project" value="UniProtKB-ARBA"/>
</dbReference>
<keyword evidence="5" id="KW-0067">ATP-binding</keyword>
<dbReference type="GO" id="GO:0005634">
    <property type="term" value="C:nucleus"/>
    <property type="evidence" value="ECO:0007669"/>
    <property type="project" value="TreeGrafter"/>
</dbReference>
<dbReference type="InterPro" id="IPR057842">
    <property type="entry name" value="WH_MER3"/>
</dbReference>
<evidence type="ECO:0000313" key="9">
    <source>
        <dbReference type="Proteomes" id="UP000183365"/>
    </source>
</evidence>
<dbReference type="Pfam" id="PF02889">
    <property type="entry name" value="Sec63"/>
    <property type="match status" value="1"/>
</dbReference>
<dbReference type="InterPro" id="IPR035892">
    <property type="entry name" value="C2_domain_sf"/>
</dbReference>
<dbReference type="Pfam" id="PF18149">
    <property type="entry name" value="Helicase_PWI"/>
    <property type="match status" value="1"/>
</dbReference>
<dbReference type="Pfam" id="PF00270">
    <property type="entry name" value="DEAD"/>
    <property type="match status" value="1"/>
</dbReference>
<reference evidence="9" key="1">
    <citation type="submission" date="2016-11" db="EMBL/GenBank/DDBJ databases">
        <authorList>
            <person name="Guldener U."/>
        </authorList>
    </citation>
    <scope>NUCLEOTIDE SEQUENCE [LARGE SCALE GENOMIC DNA]</scope>
</reference>
<accession>A0A1L0FKE8</accession>
<dbReference type="Pfam" id="PF23445">
    <property type="entry name" value="WHD_SNRNP200"/>
    <property type="match status" value="2"/>
</dbReference>
<evidence type="ECO:0000256" key="1">
    <source>
        <dbReference type="ARBA" id="ARBA00022737"/>
    </source>
</evidence>
<evidence type="ECO:0000259" key="7">
    <source>
        <dbReference type="PROSITE" id="PS51194"/>
    </source>
</evidence>